<protein>
    <recommendedName>
        <fullName evidence="3">Flavin reductase</fullName>
    </recommendedName>
</protein>
<evidence type="ECO:0000313" key="1">
    <source>
        <dbReference type="EMBL" id="MBE1588931.1"/>
    </source>
</evidence>
<keyword evidence="2" id="KW-1185">Reference proteome</keyword>
<evidence type="ECO:0000313" key="2">
    <source>
        <dbReference type="Proteomes" id="UP000633509"/>
    </source>
</evidence>
<organism evidence="1 2">
    <name type="scientific">Nonomuraea angiospora</name>
    <dbReference type="NCBI Taxonomy" id="46172"/>
    <lineage>
        <taxon>Bacteria</taxon>
        <taxon>Bacillati</taxon>
        <taxon>Actinomycetota</taxon>
        <taxon>Actinomycetes</taxon>
        <taxon>Streptosporangiales</taxon>
        <taxon>Streptosporangiaceae</taxon>
        <taxon>Nonomuraea</taxon>
    </lineage>
</organism>
<comment type="caution">
    <text evidence="1">The sequence shown here is derived from an EMBL/GenBank/DDBJ whole genome shotgun (WGS) entry which is preliminary data.</text>
</comment>
<accession>A0ABR9M7P4</accession>
<sequence length="29" mass="3116">MVRHPPIWASGLVQYAKGPLAVITVADKP</sequence>
<dbReference type="EMBL" id="JADBEK010000001">
    <property type="protein sequence ID" value="MBE1588931.1"/>
    <property type="molecule type" value="Genomic_DNA"/>
</dbReference>
<proteinExistence type="predicted"/>
<gene>
    <name evidence="1" type="ORF">H4W80_007189</name>
</gene>
<name>A0ABR9M7P4_9ACTN</name>
<dbReference type="Proteomes" id="UP000633509">
    <property type="component" value="Unassembled WGS sequence"/>
</dbReference>
<reference evidence="1 2" key="1">
    <citation type="submission" date="2020-10" db="EMBL/GenBank/DDBJ databases">
        <title>Sequencing the genomes of 1000 actinobacteria strains.</title>
        <authorList>
            <person name="Klenk H.-P."/>
        </authorList>
    </citation>
    <scope>NUCLEOTIDE SEQUENCE [LARGE SCALE GENOMIC DNA]</scope>
    <source>
        <strain evidence="1 2">DSM 43173</strain>
    </source>
</reference>
<evidence type="ECO:0008006" key="3">
    <source>
        <dbReference type="Google" id="ProtNLM"/>
    </source>
</evidence>